<dbReference type="EMBL" id="AP023213">
    <property type="protein sequence ID" value="BCO11485.1"/>
    <property type="molecule type" value="Genomic_DNA"/>
</dbReference>
<dbReference type="AlphaFoldDB" id="A0A7R7IYE0"/>
<proteinExistence type="predicted"/>
<reference evidence="1 2" key="1">
    <citation type="submission" date="2020-06" db="EMBL/GenBank/DDBJ databases">
        <title>Interaction of electrochemicaly active bacteria, Geobacter bremensis R4 on different carbon anode.</title>
        <authorList>
            <person name="Meng L."/>
            <person name="Yoshida N."/>
        </authorList>
    </citation>
    <scope>NUCLEOTIDE SEQUENCE [LARGE SCALE GENOMIC DNA]</scope>
    <source>
        <strain evidence="1 2">R4</strain>
    </source>
</reference>
<name>A0A7R7IYE0_9BACT</name>
<dbReference type="Proteomes" id="UP000515472">
    <property type="component" value="Chromosome"/>
</dbReference>
<gene>
    <name evidence="1" type="ORF">GEOBRER4_n2806</name>
</gene>
<organism evidence="1 2">
    <name type="scientific">Citrifermentans bremense</name>
    <dbReference type="NCBI Taxonomy" id="60035"/>
    <lineage>
        <taxon>Bacteria</taxon>
        <taxon>Pseudomonadati</taxon>
        <taxon>Thermodesulfobacteriota</taxon>
        <taxon>Desulfuromonadia</taxon>
        <taxon>Geobacterales</taxon>
        <taxon>Geobacteraceae</taxon>
        <taxon>Citrifermentans</taxon>
    </lineage>
</organism>
<evidence type="ECO:0000313" key="2">
    <source>
        <dbReference type="Proteomes" id="UP000515472"/>
    </source>
</evidence>
<accession>A0A7R7IYE0</accession>
<sequence>MLGKEGGGWRSREVALRGQGKIVGYRSQPAYFKCLKGNPFE</sequence>
<protein>
    <submittedName>
        <fullName evidence="1">Uncharacterized protein</fullName>
    </submittedName>
</protein>
<keyword evidence="2" id="KW-1185">Reference proteome</keyword>
<evidence type="ECO:0000313" key="1">
    <source>
        <dbReference type="EMBL" id="BCO11485.1"/>
    </source>
</evidence>